<evidence type="ECO:0000313" key="8">
    <source>
        <dbReference type="EMBL" id="MBB4012946.1"/>
    </source>
</evidence>
<gene>
    <name evidence="8" type="ORF">GGR36_002254</name>
</gene>
<dbReference type="AlphaFoldDB" id="A0A840BQ35"/>
<proteinExistence type="predicted"/>
<comment type="caution">
    <text evidence="8">The sequence shown here is derived from an EMBL/GenBank/DDBJ whole genome shotgun (WGS) entry which is preliminary data.</text>
</comment>
<dbReference type="RefSeq" id="WP_183634708.1">
    <property type="nucleotide sequence ID" value="NZ_BAABLE010000011.1"/>
</dbReference>
<dbReference type="EMBL" id="JACIET010000001">
    <property type="protein sequence ID" value="MBB4012946.1"/>
    <property type="molecule type" value="Genomic_DNA"/>
</dbReference>
<name>A0A840BQ35_9RHOO</name>
<keyword evidence="4 7" id="KW-0812">Transmembrane</keyword>
<evidence type="ECO:0000256" key="6">
    <source>
        <dbReference type="ARBA" id="ARBA00023136"/>
    </source>
</evidence>
<dbReference type="PANTHER" id="PTHR23513:SF11">
    <property type="entry name" value="STAPHYLOFERRIN A TRANSPORTER"/>
    <property type="match status" value="1"/>
</dbReference>
<dbReference type="InterPro" id="IPR010290">
    <property type="entry name" value="TM_effector"/>
</dbReference>
<comment type="subcellular location">
    <subcellularLocation>
        <location evidence="1">Cell membrane</location>
        <topology evidence="1">Multi-pass membrane protein</topology>
    </subcellularLocation>
</comment>
<feature type="transmembrane region" description="Helical" evidence="7">
    <location>
        <begin position="261"/>
        <end position="279"/>
    </location>
</feature>
<evidence type="ECO:0000256" key="5">
    <source>
        <dbReference type="ARBA" id="ARBA00022989"/>
    </source>
</evidence>
<sequence length="416" mass="43676">MAPTALPQFARALRSLNYRRYFIGQLISLAGTWMQQIAMSWLAYRLTHSALVLGMISFFGQIPILLFASVGGVWVDRVDRRKLLLATQFLAMMQAGVLAIVSWQALATPTLLMVLAFALGCLNALDVPARQAVAVQLVDNPDDLPNAIALNALLMNGARFVGPALAGVVVAEAGETACFVLNALSYLAVLAALAGIRLSAVPKSRGSALAAFHGGYRYALQHPTIRLLLLLVAGVSFFATSYSAMLPIFAREVFGGGARTYGLLVGSAGVGSLIASLVLAARDPAKPVGNLIAWAAPGIGFCLALFALTPWLGLAFVELMALGFCVIVTVAGSNTVIQSEVDEAYRGRVVGLYSMAFLGVSPLGSLAVGALAHAWGTRPTLLCGAFVTVLLGLTYRHVALGLGHAASGTRPDNPRR</sequence>
<reference evidence="8 9" key="1">
    <citation type="submission" date="2020-08" db="EMBL/GenBank/DDBJ databases">
        <title>Genomic Encyclopedia of Type Strains, Phase IV (KMG-IV): sequencing the most valuable type-strain genomes for metagenomic binning, comparative biology and taxonomic classification.</title>
        <authorList>
            <person name="Goeker M."/>
        </authorList>
    </citation>
    <scope>NUCLEOTIDE SEQUENCE [LARGE SCALE GENOMIC DNA]</scope>
    <source>
        <strain evidence="8 9">DSM 106739</strain>
    </source>
</reference>
<dbReference type="Gene3D" id="1.20.1250.20">
    <property type="entry name" value="MFS general substrate transporter like domains"/>
    <property type="match status" value="1"/>
</dbReference>
<keyword evidence="5 7" id="KW-1133">Transmembrane helix</keyword>
<evidence type="ECO:0000313" key="9">
    <source>
        <dbReference type="Proteomes" id="UP000561045"/>
    </source>
</evidence>
<feature type="transmembrane region" description="Helical" evidence="7">
    <location>
        <begin position="378"/>
        <end position="395"/>
    </location>
</feature>
<keyword evidence="9" id="KW-1185">Reference proteome</keyword>
<feature type="transmembrane region" description="Helical" evidence="7">
    <location>
        <begin position="349"/>
        <end position="372"/>
    </location>
</feature>
<keyword evidence="3" id="KW-1003">Cell membrane</keyword>
<feature type="transmembrane region" description="Helical" evidence="7">
    <location>
        <begin position="227"/>
        <end position="249"/>
    </location>
</feature>
<evidence type="ECO:0000256" key="7">
    <source>
        <dbReference type="SAM" id="Phobius"/>
    </source>
</evidence>
<feature type="transmembrane region" description="Helical" evidence="7">
    <location>
        <begin position="183"/>
        <end position="200"/>
    </location>
</feature>
<evidence type="ECO:0000256" key="4">
    <source>
        <dbReference type="ARBA" id="ARBA00022692"/>
    </source>
</evidence>
<dbReference type="GO" id="GO:0005886">
    <property type="term" value="C:plasma membrane"/>
    <property type="evidence" value="ECO:0007669"/>
    <property type="project" value="UniProtKB-SubCell"/>
</dbReference>
<feature type="transmembrane region" description="Helical" evidence="7">
    <location>
        <begin position="319"/>
        <end position="337"/>
    </location>
</feature>
<protein>
    <submittedName>
        <fullName evidence="8">MFS family permease</fullName>
    </submittedName>
</protein>
<evidence type="ECO:0000256" key="1">
    <source>
        <dbReference type="ARBA" id="ARBA00004651"/>
    </source>
</evidence>
<feature type="transmembrane region" description="Helical" evidence="7">
    <location>
        <begin position="291"/>
        <end position="313"/>
    </location>
</feature>
<evidence type="ECO:0000256" key="2">
    <source>
        <dbReference type="ARBA" id="ARBA00022448"/>
    </source>
</evidence>
<feature type="transmembrane region" description="Helical" evidence="7">
    <location>
        <begin position="50"/>
        <end position="71"/>
    </location>
</feature>
<dbReference type="Proteomes" id="UP000561045">
    <property type="component" value="Unassembled WGS sequence"/>
</dbReference>
<dbReference type="InterPro" id="IPR036259">
    <property type="entry name" value="MFS_trans_sf"/>
</dbReference>
<accession>A0A840BQ35</accession>
<dbReference type="PANTHER" id="PTHR23513">
    <property type="entry name" value="INTEGRAL MEMBRANE EFFLUX PROTEIN-RELATED"/>
    <property type="match status" value="1"/>
</dbReference>
<keyword evidence="6 7" id="KW-0472">Membrane</keyword>
<keyword evidence="2" id="KW-0813">Transport</keyword>
<dbReference type="SUPFAM" id="SSF103473">
    <property type="entry name" value="MFS general substrate transporter"/>
    <property type="match status" value="1"/>
</dbReference>
<feature type="transmembrane region" description="Helical" evidence="7">
    <location>
        <begin position="21"/>
        <end position="44"/>
    </location>
</feature>
<dbReference type="CDD" id="cd06173">
    <property type="entry name" value="MFS_MefA_like"/>
    <property type="match status" value="1"/>
</dbReference>
<evidence type="ECO:0000256" key="3">
    <source>
        <dbReference type="ARBA" id="ARBA00022475"/>
    </source>
</evidence>
<dbReference type="Pfam" id="PF05977">
    <property type="entry name" value="MFS_3"/>
    <property type="match status" value="1"/>
</dbReference>
<organism evidence="8 9">
    <name type="scientific">Niveibacterium umoris</name>
    <dbReference type="NCBI Taxonomy" id="1193620"/>
    <lineage>
        <taxon>Bacteria</taxon>
        <taxon>Pseudomonadati</taxon>
        <taxon>Pseudomonadota</taxon>
        <taxon>Betaproteobacteria</taxon>
        <taxon>Rhodocyclales</taxon>
        <taxon>Rhodocyclaceae</taxon>
        <taxon>Niveibacterium</taxon>
    </lineage>
</organism>